<accession>A0A258HGE1</accession>
<keyword evidence="2" id="KW-0732">Signal</keyword>
<dbReference type="Proteomes" id="UP000216147">
    <property type="component" value="Unassembled WGS sequence"/>
</dbReference>
<evidence type="ECO:0000256" key="1">
    <source>
        <dbReference type="SAM" id="MobiDB-lite"/>
    </source>
</evidence>
<protein>
    <recommendedName>
        <fullName evidence="5">DUF1311 domain-containing protein</fullName>
    </recommendedName>
</protein>
<comment type="caution">
    <text evidence="3">The sequence shown here is derived from an EMBL/GenBank/DDBJ whole genome shotgun (WGS) entry which is preliminary data.</text>
</comment>
<sequence length="209" mass="21583">MISLMLTLLAGPMPVAADQAVQATLQSCSMEGGRWVCRYAVPDIEIVPIPGSDIVTDAPAAILGAAPTVETPSPGTLPSTTVTEPAGPPLAGPVDPGPIRPIDTGVLSEREARLVSRCADAGWISLCLPDDRRAARSLRDKQDAYLAVRREVTRLLSEDRCDAAVKAALDGGYLALARETRDYCAAPTGGASSGTAASSNAQADQTSAN</sequence>
<organism evidence="3 4">
    <name type="scientific">Brevundimonas subvibrioides</name>
    <dbReference type="NCBI Taxonomy" id="74313"/>
    <lineage>
        <taxon>Bacteria</taxon>
        <taxon>Pseudomonadati</taxon>
        <taxon>Pseudomonadota</taxon>
        <taxon>Alphaproteobacteria</taxon>
        <taxon>Caulobacterales</taxon>
        <taxon>Caulobacteraceae</taxon>
        <taxon>Brevundimonas</taxon>
    </lineage>
</organism>
<feature type="signal peptide" evidence="2">
    <location>
        <begin position="1"/>
        <end position="17"/>
    </location>
</feature>
<feature type="compositionally biased region" description="Pro residues" evidence="1">
    <location>
        <begin position="86"/>
        <end position="99"/>
    </location>
</feature>
<evidence type="ECO:0008006" key="5">
    <source>
        <dbReference type="Google" id="ProtNLM"/>
    </source>
</evidence>
<feature type="compositionally biased region" description="Low complexity" evidence="1">
    <location>
        <begin position="186"/>
        <end position="203"/>
    </location>
</feature>
<feature type="region of interest" description="Disordered" evidence="1">
    <location>
        <begin position="66"/>
        <end position="99"/>
    </location>
</feature>
<gene>
    <name evidence="3" type="ORF">B7Y86_13845</name>
</gene>
<evidence type="ECO:0000313" key="3">
    <source>
        <dbReference type="EMBL" id="OYX55402.1"/>
    </source>
</evidence>
<feature type="compositionally biased region" description="Polar residues" evidence="1">
    <location>
        <begin position="70"/>
        <end position="83"/>
    </location>
</feature>
<evidence type="ECO:0000313" key="4">
    <source>
        <dbReference type="Proteomes" id="UP000216147"/>
    </source>
</evidence>
<dbReference type="EMBL" id="NCEQ01000014">
    <property type="protein sequence ID" value="OYX55402.1"/>
    <property type="molecule type" value="Genomic_DNA"/>
</dbReference>
<proteinExistence type="predicted"/>
<evidence type="ECO:0000256" key="2">
    <source>
        <dbReference type="SAM" id="SignalP"/>
    </source>
</evidence>
<reference evidence="3 4" key="1">
    <citation type="submission" date="2017-03" db="EMBL/GenBank/DDBJ databases">
        <title>Lifting the veil on microbial sulfur biogeochemistry in mining wastewaters.</title>
        <authorList>
            <person name="Kantor R.S."/>
            <person name="Colenbrander Nelson T."/>
            <person name="Marshall S."/>
            <person name="Bennett D."/>
            <person name="Apte S."/>
            <person name="Camacho D."/>
            <person name="Thomas B.C."/>
            <person name="Warren L.A."/>
            <person name="Banfield J.F."/>
        </authorList>
    </citation>
    <scope>NUCLEOTIDE SEQUENCE [LARGE SCALE GENOMIC DNA]</scope>
    <source>
        <strain evidence="3">32-68-21</strain>
    </source>
</reference>
<name>A0A258HGE1_9CAUL</name>
<feature type="region of interest" description="Disordered" evidence="1">
    <location>
        <begin position="186"/>
        <end position="209"/>
    </location>
</feature>
<dbReference type="AlphaFoldDB" id="A0A258HGE1"/>
<feature type="chain" id="PRO_5012016777" description="DUF1311 domain-containing protein" evidence="2">
    <location>
        <begin position="18"/>
        <end position="209"/>
    </location>
</feature>